<sequence>MKDARHPPPAARHQDAVGSEASRECSGADKGDKAPITRCRAAWEAGGREGCRARHGDMGFLCRGEHADLLPNALSPSPSGGSREVNGGEGGREAAWQGGR</sequence>
<reference evidence="2 3" key="1">
    <citation type="submission" date="2019-05" db="EMBL/GenBank/DDBJ databases">
        <title>Another draft genome of Portunus trituberculatus and its Hox gene families provides insights of decapod evolution.</title>
        <authorList>
            <person name="Jeong J.-H."/>
            <person name="Song I."/>
            <person name="Kim S."/>
            <person name="Choi T."/>
            <person name="Kim D."/>
            <person name="Ryu S."/>
            <person name="Kim W."/>
        </authorList>
    </citation>
    <scope>NUCLEOTIDE SEQUENCE [LARGE SCALE GENOMIC DNA]</scope>
    <source>
        <tissue evidence="2">Muscle</tissue>
    </source>
</reference>
<gene>
    <name evidence="2" type="ORF">E2C01_063624</name>
</gene>
<evidence type="ECO:0000256" key="1">
    <source>
        <dbReference type="SAM" id="MobiDB-lite"/>
    </source>
</evidence>
<proteinExistence type="predicted"/>
<feature type="compositionally biased region" description="Basic and acidic residues" evidence="1">
    <location>
        <begin position="21"/>
        <end position="35"/>
    </location>
</feature>
<protein>
    <submittedName>
        <fullName evidence="2">Uncharacterized protein</fullName>
    </submittedName>
</protein>
<accession>A0A5B7H9M7</accession>
<evidence type="ECO:0000313" key="2">
    <source>
        <dbReference type="EMBL" id="MPC69401.1"/>
    </source>
</evidence>
<evidence type="ECO:0000313" key="3">
    <source>
        <dbReference type="Proteomes" id="UP000324222"/>
    </source>
</evidence>
<dbReference type="AlphaFoldDB" id="A0A5B7H9M7"/>
<keyword evidence="3" id="KW-1185">Reference proteome</keyword>
<organism evidence="2 3">
    <name type="scientific">Portunus trituberculatus</name>
    <name type="common">Swimming crab</name>
    <name type="synonym">Neptunus trituberculatus</name>
    <dbReference type="NCBI Taxonomy" id="210409"/>
    <lineage>
        <taxon>Eukaryota</taxon>
        <taxon>Metazoa</taxon>
        <taxon>Ecdysozoa</taxon>
        <taxon>Arthropoda</taxon>
        <taxon>Crustacea</taxon>
        <taxon>Multicrustacea</taxon>
        <taxon>Malacostraca</taxon>
        <taxon>Eumalacostraca</taxon>
        <taxon>Eucarida</taxon>
        <taxon>Decapoda</taxon>
        <taxon>Pleocyemata</taxon>
        <taxon>Brachyura</taxon>
        <taxon>Eubrachyura</taxon>
        <taxon>Portunoidea</taxon>
        <taxon>Portunidae</taxon>
        <taxon>Portuninae</taxon>
        <taxon>Portunus</taxon>
    </lineage>
</organism>
<name>A0A5B7H9M7_PORTR</name>
<feature type="region of interest" description="Disordered" evidence="1">
    <location>
        <begin position="69"/>
        <end position="100"/>
    </location>
</feature>
<comment type="caution">
    <text evidence="2">The sequence shown here is derived from an EMBL/GenBank/DDBJ whole genome shotgun (WGS) entry which is preliminary data.</text>
</comment>
<feature type="region of interest" description="Disordered" evidence="1">
    <location>
        <begin position="1"/>
        <end position="36"/>
    </location>
</feature>
<dbReference type="Proteomes" id="UP000324222">
    <property type="component" value="Unassembled WGS sequence"/>
</dbReference>
<dbReference type="EMBL" id="VSRR010029359">
    <property type="protein sequence ID" value="MPC69401.1"/>
    <property type="molecule type" value="Genomic_DNA"/>
</dbReference>